<dbReference type="RefSeq" id="WP_306890522.1">
    <property type="nucleotide sequence ID" value="NZ_JAUSVR010000008.1"/>
</dbReference>
<organism evidence="1 2">
    <name type="scientific">Ancylobacter amanitiformis</name>
    <dbReference type="NCBI Taxonomy" id="217069"/>
    <lineage>
        <taxon>Bacteria</taxon>
        <taxon>Pseudomonadati</taxon>
        <taxon>Pseudomonadota</taxon>
        <taxon>Alphaproteobacteria</taxon>
        <taxon>Hyphomicrobiales</taxon>
        <taxon>Xanthobacteraceae</taxon>
        <taxon>Ancylobacter</taxon>
    </lineage>
</organism>
<proteinExistence type="predicted"/>
<keyword evidence="2" id="KW-1185">Reference proteome</keyword>
<dbReference type="EMBL" id="JAUSVR010000008">
    <property type="protein sequence ID" value="MDQ0511834.1"/>
    <property type="molecule type" value="Genomic_DNA"/>
</dbReference>
<comment type="caution">
    <text evidence="1">The sequence shown here is derived from an EMBL/GenBank/DDBJ whole genome shotgun (WGS) entry which is preliminary data.</text>
</comment>
<dbReference type="Proteomes" id="UP001235094">
    <property type="component" value="Unassembled WGS sequence"/>
</dbReference>
<sequence>MVERIILSESDENSEFWRMLKFVIAVILILLPSMALPAQAEEVLVVERGVEGLAAVPFRIANDTDRPVVCSAAIAHWYSAQIGTAAPHGRLDASLWSKPASGEVFLLNATQDRMPVQRLWCGYLGEDVSTRSEIALARRAGAPEPAIDLVCGRAGGTAALACRPGAQ</sequence>
<accession>A0ABU0LSZ5</accession>
<protein>
    <submittedName>
        <fullName evidence="1">Uncharacterized protein</fullName>
    </submittedName>
</protein>
<evidence type="ECO:0000313" key="2">
    <source>
        <dbReference type="Proteomes" id="UP001235094"/>
    </source>
</evidence>
<reference evidence="1 2" key="1">
    <citation type="submission" date="2023-07" db="EMBL/GenBank/DDBJ databases">
        <title>Genomic Encyclopedia of Type Strains, Phase IV (KMG-IV): sequencing the most valuable type-strain genomes for metagenomic binning, comparative biology and taxonomic classification.</title>
        <authorList>
            <person name="Goeker M."/>
        </authorList>
    </citation>
    <scope>NUCLEOTIDE SEQUENCE [LARGE SCALE GENOMIC DNA]</scope>
    <source>
        <strain evidence="1 2">DSM 15561</strain>
    </source>
</reference>
<evidence type="ECO:0000313" key="1">
    <source>
        <dbReference type="EMBL" id="MDQ0511834.1"/>
    </source>
</evidence>
<name>A0ABU0LSZ5_9HYPH</name>
<gene>
    <name evidence="1" type="ORF">QOZ99_002733</name>
</gene>